<feature type="domain" description="YknX-like C-terminal permuted SH3-like" evidence="3">
    <location>
        <begin position="283"/>
        <end position="351"/>
    </location>
</feature>
<sequence length="364" mass="40176">MKKRIIRTVLVGIVLLTACGKKEELPVEIPAKKIVSEQIVMREMSKTFQSDAILEPKDKVNHNTERGGTIEKIYKKNGDFVKKGDLVMSFSDAGTKASYLQALANLQTAESSYRIAQGNHSKFKQLYDRGLISHLEYVGYENTLVSASGQLEVARAMFQSAKSDYSKLERRADISGSIGNLFGKEGNKVNALENVFTVLNDNQMQAYIGLPGEYIANVKNGDHLTVHVDNTGKDYEAIISEVNPIADTTTKNFMTKITLPNPDKEIKDGMYASVNIPIGSKQALSIPDEAIFVRNLISYIFKIVDGKAVRIEVQTGAQNGEYTEIVSKEIQEGDRVVVKGLFGLQDGDKVEESTAEDLDPKQAN</sequence>
<comment type="caution">
    <text evidence="4">The sequence shown here is derived from an EMBL/GenBank/DDBJ whole genome shotgun (WGS) entry which is preliminary data.</text>
</comment>
<dbReference type="InterPro" id="IPR058637">
    <property type="entry name" value="YknX-like_C"/>
</dbReference>
<dbReference type="Proteomes" id="UP000031184">
    <property type="component" value="Unassembled WGS sequence"/>
</dbReference>
<organism evidence="4 5">
    <name type="scientific">Fusobacterium necrophorum subsp. funduliforme B35</name>
    <dbReference type="NCBI Taxonomy" id="1226633"/>
    <lineage>
        <taxon>Bacteria</taxon>
        <taxon>Fusobacteriati</taxon>
        <taxon>Fusobacteriota</taxon>
        <taxon>Fusobacteriia</taxon>
        <taxon>Fusobacteriales</taxon>
        <taxon>Fusobacteriaceae</taxon>
        <taxon>Fusobacterium</taxon>
    </lineage>
</organism>
<dbReference type="EMBL" id="AUZI01000012">
    <property type="protein sequence ID" value="KID49507.1"/>
    <property type="molecule type" value="Genomic_DNA"/>
</dbReference>
<evidence type="ECO:0000259" key="3">
    <source>
        <dbReference type="Pfam" id="PF25989"/>
    </source>
</evidence>
<dbReference type="InterPro" id="IPR058792">
    <property type="entry name" value="Beta-barrel_RND_2"/>
</dbReference>
<name>A0A017H4B8_9FUSO</name>
<dbReference type="Gene3D" id="1.10.287.470">
    <property type="entry name" value="Helix hairpin bin"/>
    <property type="match status" value="1"/>
</dbReference>
<accession>A0A017H4B8</accession>
<dbReference type="AlphaFoldDB" id="A0A017H4B8"/>
<dbReference type="PATRIC" id="fig|1226633.4.peg.1009"/>
<protein>
    <submittedName>
        <fullName evidence="4">Acriflavin resistance protein</fullName>
    </submittedName>
</protein>
<reference evidence="4 5" key="1">
    <citation type="submission" date="2013-08" db="EMBL/GenBank/DDBJ databases">
        <title>An opportunistic ruminal bacterium that causes liver abscesses in cattle.</title>
        <authorList>
            <person name="Benahmed F.H."/>
            <person name="Rasmussen M."/>
            <person name="Harbottle H."/>
            <person name="Soppet D."/>
            <person name="Nagaraja T.G."/>
            <person name="Davidson M."/>
        </authorList>
    </citation>
    <scope>NUCLEOTIDE SEQUENCE [LARGE SCALE GENOMIC DNA]</scope>
    <source>
        <strain evidence="4 5">B35</strain>
    </source>
</reference>
<dbReference type="Pfam" id="PF25989">
    <property type="entry name" value="YknX_C"/>
    <property type="match status" value="1"/>
</dbReference>
<evidence type="ECO:0000259" key="2">
    <source>
        <dbReference type="Pfam" id="PF25954"/>
    </source>
</evidence>
<dbReference type="Gene3D" id="2.40.50.100">
    <property type="match status" value="1"/>
</dbReference>
<dbReference type="SUPFAM" id="SSF111369">
    <property type="entry name" value="HlyD-like secretion proteins"/>
    <property type="match status" value="1"/>
</dbReference>
<evidence type="ECO:0000256" key="1">
    <source>
        <dbReference type="ARBA" id="ARBA00009477"/>
    </source>
</evidence>
<evidence type="ECO:0000313" key="5">
    <source>
        <dbReference type="Proteomes" id="UP000031184"/>
    </source>
</evidence>
<dbReference type="InterPro" id="IPR006143">
    <property type="entry name" value="RND_pump_MFP"/>
</dbReference>
<dbReference type="PROSITE" id="PS51257">
    <property type="entry name" value="PROKAR_LIPOPROTEIN"/>
    <property type="match status" value="1"/>
</dbReference>
<dbReference type="PANTHER" id="PTHR30469:SF33">
    <property type="entry name" value="SLR1207 PROTEIN"/>
    <property type="match status" value="1"/>
</dbReference>
<dbReference type="Gene3D" id="2.40.420.20">
    <property type="match status" value="1"/>
</dbReference>
<feature type="domain" description="CusB-like beta-barrel" evidence="2">
    <location>
        <begin position="211"/>
        <end position="276"/>
    </location>
</feature>
<dbReference type="Gene3D" id="2.40.30.170">
    <property type="match status" value="1"/>
</dbReference>
<dbReference type="GO" id="GO:1990281">
    <property type="term" value="C:efflux pump complex"/>
    <property type="evidence" value="ECO:0007669"/>
    <property type="project" value="TreeGrafter"/>
</dbReference>
<evidence type="ECO:0000313" key="4">
    <source>
        <dbReference type="EMBL" id="KID49507.1"/>
    </source>
</evidence>
<dbReference type="GO" id="GO:0015562">
    <property type="term" value="F:efflux transmembrane transporter activity"/>
    <property type="evidence" value="ECO:0007669"/>
    <property type="project" value="TreeGrafter"/>
</dbReference>
<proteinExistence type="inferred from homology"/>
<dbReference type="RefSeq" id="WP_039121672.1">
    <property type="nucleotide sequence ID" value="NZ_AOJP01000006.1"/>
</dbReference>
<dbReference type="NCBIfam" id="TIGR01730">
    <property type="entry name" value="RND_mfp"/>
    <property type="match status" value="1"/>
</dbReference>
<dbReference type="Pfam" id="PF25954">
    <property type="entry name" value="Beta-barrel_RND_2"/>
    <property type="match status" value="1"/>
</dbReference>
<dbReference type="OrthoDB" id="79281at2"/>
<gene>
    <name evidence="4" type="ORF">C095_04985</name>
</gene>
<dbReference type="PANTHER" id="PTHR30469">
    <property type="entry name" value="MULTIDRUG RESISTANCE PROTEIN MDTA"/>
    <property type="match status" value="1"/>
</dbReference>
<comment type="similarity">
    <text evidence="1">Belongs to the membrane fusion protein (MFP) (TC 8.A.1) family.</text>
</comment>